<keyword evidence="1" id="KW-1133">Transmembrane helix</keyword>
<sequence>MHTSNLIFICNVSLVVVSIAGLCLTSSIFDFIVSSRLYYTIPDHRILISPTLALWLYPTSIVSFILSFAALLFLSAGEKVLDFAIRHQFLLSFFHGILMCVVCILSAFVSFLCAQNTADISIFAAHATPVQFQQASSWYYIRLRALTVVVALQCILNCVIVGVLYLGINCKYRTFVQVAQKPMQPDLVERTTYFA</sequence>
<dbReference type="OrthoDB" id="5867138at2759"/>
<proteinExistence type="predicted"/>
<dbReference type="EMBL" id="CADEPM010000001">
    <property type="protein sequence ID" value="CAB3397190.1"/>
    <property type="molecule type" value="Genomic_DNA"/>
</dbReference>
<reference evidence="2 3" key="1">
    <citation type="submission" date="2020-04" db="EMBL/GenBank/DDBJ databases">
        <authorList>
            <person name="Laetsch R D."/>
            <person name="Stevens L."/>
            <person name="Kumar S."/>
            <person name="Blaxter L. M."/>
        </authorList>
    </citation>
    <scope>NUCLEOTIDE SEQUENCE [LARGE SCALE GENOMIC DNA]</scope>
</reference>
<keyword evidence="3" id="KW-1185">Reference proteome</keyword>
<feature type="transmembrane region" description="Helical" evidence="1">
    <location>
        <begin position="89"/>
        <end position="114"/>
    </location>
</feature>
<feature type="transmembrane region" description="Helical" evidence="1">
    <location>
        <begin position="6"/>
        <end position="33"/>
    </location>
</feature>
<feature type="transmembrane region" description="Helical" evidence="1">
    <location>
        <begin position="54"/>
        <end position="77"/>
    </location>
</feature>
<keyword evidence="1" id="KW-0472">Membrane</keyword>
<evidence type="ECO:0000313" key="3">
    <source>
        <dbReference type="Proteomes" id="UP000494206"/>
    </source>
</evidence>
<dbReference type="AlphaFoldDB" id="A0A8S1E9V3"/>
<gene>
    <name evidence="2" type="ORF">CBOVIS_LOCUS644</name>
</gene>
<accession>A0A8S1E9V3</accession>
<name>A0A8S1E9V3_9PELO</name>
<feature type="transmembrane region" description="Helical" evidence="1">
    <location>
        <begin position="145"/>
        <end position="168"/>
    </location>
</feature>
<evidence type="ECO:0000313" key="2">
    <source>
        <dbReference type="EMBL" id="CAB3397190.1"/>
    </source>
</evidence>
<dbReference type="Proteomes" id="UP000494206">
    <property type="component" value="Unassembled WGS sequence"/>
</dbReference>
<organism evidence="2 3">
    <name type="scientific">Caenorhabditis bovis</name>
    <dbReference type="NCBI Taxonomy" id="2654633"/>
    <lineage>
        <taxon>Eukaryota</taxon>
        <taxon>Metazoa</taxon>
        <taxon>Ecdysozoa</taxon>
        <taxon>Nematoda</taxon>
        <taxon>Chromadorea</taxon>
        <taxon>Rhabditida</taxon>
        <taxon>Rhabditina</taxon>
        <taxon>Rhabditomorpha</taxon>
        <taxon>Rhabditoidea</taxon>
        <taxon>Rhabditidae</taxon>
        <taxon>Peloderinae</taxon>
        <taxon>Caenorhabditis</taxon>
    </lineage>
</organism>
<comment type="caution">
    <text evidence="2">The sequence shown here is derived from an EMBL/GenBank/DDBJ whole genome shotgun (WGS) entry which is preliminary data.</text>
</comment>
<protein>
    <submittedName>
        <fullName evidence="2">Uncharacterized protein</fullName>
    </submittedName>
</protein>
<evidence type="ECO:0000256" key="1">
    <source>
        <dbReference type="SAM" id="Phobius"/>
    </source>
</evidence>
<keyword evidence="1" id="KW-0812">Transmembrane</keyword>